<dbReference type="Pfam" id="PF00126">
    <property type="entry name" value="HTH_1"/>
    <property type="match status" value="1"/>
</dbReference>
<dbReference type="Gene3D" id="1.10.10.10">
    <property type="entry name" value="Winged helix-like DNA-binding domain superfamily/Winged helix DNA-binding domain"/>
    <property type="match status" value="1"/>
</dbReference>
<evidence type="ECO:0000313" key="6">
    <source>
        <dbReference type="EMBL" id="ADI14368.1"/>
    </source>
</evidence>
<dbReference type="PROSITE" id="PS50931">
    <property type="entry name" value="HTH_LYSR"/>
    <property type="match status" value="1"/>
</dbReference>
<dbReference type="InterPro" id="IPR036390">
    <property type="entry name" value="WH_DNA-bd_sf"/>
</dbReference>
<comment type="similarity">
    <text evidence="1">Belongs to the LysR transcriptional regulatory family.</text>
</comment>
<dbReference type="Proteomes" id="UP000000379">
    <property type="component" value="Chromosome"/>
</dbReference>
<dbReference type="GO" id="GO:0003700">
    <property type="term" value="F:DNA-binding transcription factor activity"/>
    <property type="evidence" value="ECO:0007669"/>
    <property type="project" value="InterPro"/>
</dbReference>
<dbReference type="PANTHER" id="PTHR30126">
    <property type="entry name" value="HTH-TYPE TRANSCRIPTIONAL REGULATOR"/>
    <property type="match status" value="1"/>
</dbReference>
<dbReference type="KEGG" id="tra:Trad_1245"/>
<dbReference type="PANTHER" id="PTHR30126:SF40">
    <property type="entry name" value="HTH-TYPE TRANSCRIPTIONAL REGULATOR GLTR"/>
    <property type="match status" value="1"/>
</dbReference>
<sequence>MPPKAEQLRAFDAVARYRSVTQAARALGLSQPALSRQLAQLQEALGRPLYRRTATGVDLTPFGEALLPHARAVSEALERAQRFLQGEHPERVTLRVGLSHHLVTAYTVRLLRNLRAASAAGAELSVHMSEGYSQQLLDAVAQRALDAALVLGDAQDLPDALVARRISEEPLCLLVKPDDPLAAQALVPSSALHGETLVLPASVSWLHGRLQRYLASALITPGRVIEVSGPFAVRCAVLEGLGIGVSVRSFVQAEVDAALLRTVGFEADGFIAGVQLVTRAPDTYDRAAWTALSTLVP</sequence>
<dbReference type="Gene3D" id="3.40.190.10">
    <property type="entry name" value="Periplasmic binding protein-like II"/>
    <property type="match status" value="2"/>
</dbReference>
<dbReference type="InterPro" id="IPR036388">
    <property type="entry name" value="WH-like_DNA-bd_sf"/>
</dbReference>
<reference evidence="7" key="1">
    <citation type="submission" date="2010-05" db="EMBL/GenBank/DDBJ databases">
        <title>The complete genome of Truepera radiovictris DSM 17093.</title>
        <authorList>
            <consortium name="US DOE Joint Genome Institute (JGI-PGF)"/>
            <person name="Lucas S."/>
            <person name="Copeland A."/>
            <person name="Lapidus A."/>
            <person name="Glavina del Rio T."/>
            <person name="Dalin E."/>
            <person name="Tice H."/>
            <person name="Bruce D."/>
            <person name="Goodwin L."/>
            <person name="Pitluck S."/>
            <person name="Kyrpides N."/>
            <person name="Mavromatis K."/>
            <person name="Ovchinnikova G."/>
            <person name="Munk A.C."/>
            <person name="Detter J.C."/>
            <person name="Han C."/>
            <person name="Tapia R."/>
            <person name="Land M."/>
            <person name="Hauser L."/>
            <person name="Markowitz V."/>
            <person name="Cheng J.-F."/>
            <person name="Hugenholtz P."/>
            <person name="Woyke T."/>
            <person name="Wu D."/>
            <person name="Tindall B."/>
            <person name="Pomrenke H.G."/>
            <person name="Brambilla E."/>
            <person name="Klenk H.-P."/>
            <person name="Eisen J.A."/>
        </authorList>
    </citation>
    <scope>NUCLEOTIDE SEQUENCE [LARGE SCALE GENOMIC DNA]</scope>
    <source>
        <strain evidence="7">DSM 17093 / CIP 108686 / LMG 22925 / RQ-24</strain>
    </source>
</reference>
<evidence type="ECO:0000313" key="7">
    <source>
        <dbReference type="Proteomes" id="UP000000379"/>
    </source>
</evidence>
<dbReference type="RefSeq" id="WP_013177738.1">
    <property type="nucleotide sequence ID" value="NC_014221.1"/>
</dbReference>
<dbReference type="PRINTS" id="PR00039">
    <property type="entry name" value="HTHLYSR"/>
</dbReference>
<keyword evidence="4" id="KW-0804">Transcription</keyword>
<dbReference type="Pfam" id="PF03466">
    <property type="entry name" value="LysR_substrate"/>
    <property type="match status" value="1"/>
</dbReference>
<gene>
    <name evidence="6" type="ordered locus">Trad_1245</name>
</gene>
<protein>
    <submittedName>
        <fullName evidence="6">Transcriptional regulator, LysR family</fullName>
    </submittedName>
</protein>
<evidence type="ECO:0000256" key="3">
    <source>
        <dbReference type="ARBA" id="ARBA00023125"/>
    </source>
</evidence>
<dbReference type="SUPFAM" id="SSF46785">
    <property type="entry name" value="Winged helix' DNA-binding domain"/>
    <property type="match status" value="1"/>
</dbReference>
<dbReference type="InterPro" id="IPR005119">
    <property type="entry name" value="LysR_subst-bd"/>
</dbReference>
<evidence type="ECO:0000256" key="4">
    <source>
        <dbReference type="ARBA" id="ARBA00023163"/>
    </source>
</evidence>
<evidence type="ECO:0000256" key="1">
    <source>
        <dbReference type="ARBA" id="ARBA00009437"/>
    </source>
</evidence>
<keyword evidence="3" id="KW-0238">DNA-binding</keyword>
<dbReference type="STRING" id="649638.Trad_1245"/>
<organism evidence="6 7">
    <name type="scientific">Truepera radiovictrix (strain DSM 17093 / CIP 108686 / LMG 22925 / RQ-24)</name>
    <dbReference type="NCBI Taxonomy" id="649638"/>
    <lineage>
        <taxon>Bacteria</taxon>
        <taxon>Thermotogati</taxon>
        <taxon>Deinococcota</taxon>
        <taxon>Deinococci</taxon>
        <taxon>Trueperales</taxon>
        <taxon>Trueperaceae</taxon>
        <taxon>Truepera</taxon>
    </lineage>
</organism>
<keyword evidence="7" id="KW-1185">Reference proteome</keyword>
<dbReference type="OrthoDB" id="9785745at2"/>
<dbReference type="AlphaFoldDB" id="D7CWG9"/>
<dbReference type="FunFam" id="1.10.10.10:FF:000001">
    <property type="entry name" value="LysR family transcriptional regulator"/>
    <property type="match status" value="1"/>
</dbReference>
<dbReference type="HOGENOM" id="CLU_039613_6_1_0"/>
<evidence type="ECO:0000259" key="5">
    <source>
        <dbReference type="PROSITE" id="PS50931"/>
    </source>
</evidence>
<name>D7CWG9_TRURR</name>
<dbReference type="GO" id="GO:0000976">
    <property type="term" value="F:transcription cis-regulatory region binding"/>
    <property type="evidence" value="ECO:0007669"/>
    <property type="project" value="TreeGrafter"/>
</dbReference>
<proteinExistence type="inferred from homology"/>
<keyword evidence="2" id="KW-0805">Transcription regulation</keyword>
<dbReference type="CDD" id="cd05466">
    <property type="entry name" value="PBP2_LTTR_substrate"/>
    <property type="match status" value="1"/>
</dbReference>
<dbReference type="eggNOG" id="COG0583">
    <property type="taxonomic scope" value="Bacteria"/>
</dbReference>
<reference evidence="6 7" key="2">
    <citation type="journal article" date="2011" name="Stand. Genomic Sci.">
        <title>Complete genome sequence of Truepera radiovictrix type strain (RQ-24).</title>
        <authorList>
            <person name="Ivanova N."/>
            <person name="Rohde C."/>
            <person name="Munk C."/>
            <person name="Nolan M."/>
            <person name="Lucas S."/>
            <person name="Del Rio T.G."/>
            <person name="Tice H."/>
            <person name="Deshpande S."/>
            <person name="Cheng J.F."/>
            <person name="Tapia R."/>
            <person name="Han C."/>
            <person name="Goodwin L."/>
            <person name="Pitluck S."/>
            <person name="Liolios K."/>
            <person name="Mavromatis K."/>
            <person name="Mikhailova N."/>
            <person name="Pati A."/>
            <person name="Chen A."/>
            <person name="Palaniappan K."/>
            <person name="Land M."/>
            <person name="Hauser L."/>
            <person name="Chang Y.J."/>
            <person name="Jeffries C.D."/>
            <person name="Brambilla E."/>
            <person name="Rohde M."/>
            <person name="Goker M."/>
            <person name="Tindall B.J."/>
            <person name="Woyke T."/>
            <person name="Bristow J."/>
            <person name="Eisen J.A."/>
            <person name="Markowitz V."/>
            <person name="Hugenholtz P."/>
            <person name="Kyrpides N.C."/>
            <person name="Klenk H.P."/>
            <person name="Lapidus A."/>
        </authorList>
    </citation>
    <scope>NUCLEOTIDE SEQUENCE [LARGE SCALE GENOMIC DNA]</scope>
    <source>
        <strain evidence="7">DSM 17093 / CIP 108686 / LMG 22925 / RQ-24</strain>
    </source>
</reference>
<dbReference type="EMBL" id="CP002049">
    <property type="protein sequence ID" value="ADI14368.1"/>
    <property type="molecule type" value="Genomic_DNA"/>
</dbReference>
<accession>D7CWG9</accession>
<evidence type="ECO:0000256" key="2">
    <source>
        <dbReference type="ARBA" id="ARBA00023015"/>
    </source>
</evidence>
<feature type="domain" description="HTH lysR-type" evidence="5">
    <location>
        <begin position="3"/>
        <end position="60"/>
    </location>
</feature>
<dbReference type="InterPro" id="IPR000847">
    <property type="entry name" value="LysR_HTH_N"/>
</dbReference>
<dbReference type="SUPFAM" id="SSF53850">
    <property type="entry name" value="Periplasmic binding protein-like II"/>
    <property type="match status" value="1"/>
</dbReference>